<dbReference type="Pfam" id="PF23106">
    <property type="entry name" value="EGF_Teneurin"/>
    <property type="match status" value="1"/>
</dbReference>
<evidence type="ECO:0000256" key="1">
    <source>
        <dbReference type="ARBA" id="ARBA00023180"/>
    </source>
</evidence>
<keyword evidence="1" id="KW-0325">Glycoprotein</keyword>
<dbReference type="FunFam" id="2.10.25.10:FF:000001">
    <property type="entry name" value="Tenascin C"/>
    <property type="match status" value="1"/>
</dbReference>
<dbReference type="KEGG" id="cvn:111114579"/>
<accession>A0A8B8BZB6</accession>
<dbReference type="PROSITE" id="PS01186">
    <property type="entry name" value="EGF_2"/>
    <property type="match status" value="1"/>
</dbReference>
<dbReference type="Pfam" id="PF26129">
    <property type="entry name" value="Vwde"/>
    <property type="match status" value="1"/>
</dbReference>
<keyword evidence="2" id="KW-0472">Membrane</keyword>
<dbReference type="Pfam" id="PF00094">
    <property type="entry name" value="VWD"/>
    <property type="match status" value="1"/>
</dbReference>
<dbReference type="PROSITE" id="PS51233">
    <property type="entry name" value="VWFD"/>
    <property type="match status" value="1"/>
</dbReference>
<sequence>MYTFDGVSYENHIPGDFVLYRNTLFNQEVRTKHRLCHSLYSSPHCTCAVSIQSGQDVFLVDVCGKREFIDFLSCNDSVLKIHQIHDKLYKVTLPTGTTVDVALVEWPVRGAWQIDIDIYPSLLDVNNTQGLCGTLDGDRDNEFTRRDGCKDSVLLVYPDSFSESWKVNAGENLLALPIASLQRISTTLDQMCSCSTDENRCTFHTLTSCMTINKKLLQCIEALDKLQLSRKKRDASYLVSKNRMPKYLERERRQTTTTNKTREEAEIVCKLSFESAEPYKTCEEYVIDFSKSSYSNCITDVMMTGDNNITSIHVEAALQQCVTFVSVNWTLQQTNPVVTSNLQSLCPGNCSNHGLCTKGICTCDQGFGGSDCSFDALSPPEILDTFPSNICDKSTQLCSSIHFQGRYFLENIEKKCVINRMMIAHDETTSSATKFEQTLVEENLFQGSCLLPHVNAVTWVSKFTVNVTYDGQQFSEAVSLYIYQSECQQQQSVDSGYKFSLKEGFCFINNTCVKEGFVNTQNLCELCKPSDNKFDWSAQESCISTSNPVPTDTSVSSLVFIVIASALSGVFVISLIIVAIKCQTSHKKEELYEEESSNDYRRDWKRYFDKSDTSELYIPRAQRNSMKSSWSSEDQRYY</sequence>
<name>A0A8B8BZB6_CRAVI</name>
<organism evidence="4 5">
    <name type="scientific">Crassostrea virginica</name>
    <name type="common">Eastern oyster</name>
    <dbReference type="NCBI Taxonomy" id="6565"/>
    <lineage>
        <taxon>Eukaryota</taxon>
        <taxon>Metazoa</taxon>
        <taxon>Spiralia</taxon>
        <taxon>Lophotrochozoa</taxon>
        <taxon>Mollusca</taxon>
        <taxon>Bivalvia</taxon>
        <taxon>Autobranchia</taxon>
        <taxon>Pteriomorphia</taxon>
        <taxon>Ostreida</taxon>
        <taxon>Ostreoidea</taxon>
        <taxon>Ostreidae</taxon>
        <taxon>Crassostrea</taxon>
    </lineage>
</organism>
<evidence type="ECO:0000313" key="4">
    <source>
        <dbReference type="Proteomes" id="UP000694844"/>
    </source>
</evidence>
<dbReference type="Gene3D" id="2.10.25.10">
    <property type="entry name" value="Laminin"/>
    <property type="match status" value="1"/>
</dbReference>
<dbReference type="GeneID" id="111114579"/>
<protein>
    <submittedName>
        <fullName evidence="5">von Willebrand factor D and EGF domain-containing protein-like</fullName>
    </submittedName>
</protein>
<dbReference type="AlphaFoldDB" id="A0A8B8BZB6"/>
<gene>
    <name evidence="5" type="primary">LOC111114579</name>
</gene>
<dbReference type="OrthoDB" id="5982528at2759"/>
<dbReference type="Proteomes" id="UP000694844">
    <property type="component" value="Chromosome 9"/>
</dbReference>
<feature type="domain" description="VWFD" evidence="3">
    <location>
        <begin position="1"/>
        <end position="173"/>
    </location>
</feature>
<evidence type="ECO:0000256" key="2">
    <source>
        <dbReference type="SAM" id="Phobius"/>
    </source>
</evidence>
<reference evidence="5" key="1">
    <citation type="submission" date="2025-08" db="UniProtKB">
        <authorList>
            <consortium name="RefSeq"/>
        </authorList>
    </citation>
    <scope>IDENTIFICATION</scope>
    <source>
        <tissue evidence="5">Whole sample</tissue>
    </source>
</reference>
<keyword evidence="2" id="KW-0812">Transmembrane</keyword>
<feature type="transmembrane region" description="Helical" evidence="2">
    <location>
        <begin position="558"/>
        <end position="580"/>
    </location>
</feature>
<dbReference type="InterPro" id="IPR001846">
    <property type="entry name" value="VWF_type-D"/>
</dbReference>
<keyword evidence="2" id="KW-1133">Transmembrane helix</keyword>
<evidence type="ECO:0000313" key="5">
    <source>
        <dbReference type="RefSeq" id="XP_022308650.1"/>
    </source>
</evidence>
<keyword evidence="4" id="KW-1185">Reference proteome</keyword>
<evidence type="ECO:0000259" key="3">
    <source>
        <dbReference type="PROSITE" id="PS51233"/>
    </source>
</evidence>
<dbReference type="InterPro" id="IPR058727">
    <property type="entry name" value="Helical_Vwde"/>
</dbReference>
<dbReference type="RefSeq" id="XP_022308650.1">
    <property type="nucleotide sequence ID" value="XM_022452942.1"/>
</dbReference>
<dbReference type="InterPro" id="IPR000742">
    <property type="entry name" value="EGF"/>
</dbReference>
<proteinExistence type="predicted"/>